<dbReference type="SMART" id="SM00369">
    <property type="entry name" value="LRR_TYP"/>
    <property type="match status" value="3"/>
</dbReference>
<evidence type="ECO:0000259" key="24">
    <source>
        <dbReference type="Pfam" id="PF03372"/>
    </source>
</evidence>
<evidence type="ECO:0000256" key="6">
    <source>
        <dbReference type="ARBA" id="ARBA00012161"/>
    </source>
</evidence>
<dbReference type="EMBL" id="KN837148">
    <property type="protein sequence ID" value="KIJ39855.1"/>
    <property type="molecule type" value="Genomic_DNA"/>
</dbReference>
<comment type="subcellular location">
    <subcellularLocation>
        <location evidence="4">Cytoplasm</location>
    </subcellularLocation>
    <subcellularLocation>
        <location evidence="3">Nucleus</location>
    </subcellularLocation>
</comment>
<dbReference type="OrthoDB" id="428734at2759"/>
<dbReference type="SUPFAM" id="SSF52058">
    <property type="entry name" value="L domain-like"/>
    <property type="match status" value="1"/>
</dbReference>
<keyword evidence="15" id="KW-0694">RNA-binding</keyword>
<organism evidence="25 26">
    <name type="scientific">Sphaerobolus stellatus (strain SS14)</name>
    <dbReference type="NCBI Taxonomy" id="990650"/>
    <lineage>
        <taxon>Eukaryota</taxon>
        <taxon>Fungi</taxon>
        <taxon>Dikarya</taxon>
        <taxon>Basidiomycota</taxon>
        <taxon>Agaricomycotina</taxon>
        <taxon>Agaricomycetes</taxon>
        <taxon>Phallomycetidae</taxon>
        <taxon>Geastrales</taxon>
        <taxon>Sphaerobolaceae</taxon>
        <taxon>Sphaerobolus</taxon>
    </lineage>
</organism>
<keyword evidence="7" id="KW-0963">Cytoplasm</keyword>
<keyword evidence="10" id="KW-0479">Metal-binding</keyword>
<evidence type="ECO:0000256" key="19">
    <source>
        <dbReference type="ARBA" id="ARBA00023475"/>
    </source>
</evidence>
<evidence type="ECO:0000313" key="25">
    <source>
        <dbReference type="EMBL" id="KIJ39855.1"/>
    </source>
</evidence>
<dbReference type="GO" id="GO:0005737">
    <property type="term" value="C:cytoplasm"/>
    <property type="evidence" value="ECO:0007669"/>
    <property type="project" value="UniProtKB-SubCell"/>
</dbReference>
<dbReference type="PANTHER" id="PTHR12121:SF100">
    <property type="entry name" value="POLY(A)-SPECIFIC RIBONUCLEASE"/>
    <property type="match status" value="1"/>
</dbReference>
<evidence type="ECO:0000256" key="15">
    <source>
        <dbReference type="ARBA" id="ARBA00022884"/>
    </source>
</evidence>
<dbReference type="GO" id="GO:0005634">
    <property type="term" value="C:nucleus"/>
    <property type="evidence" value="ECO:0007669"/>
    <property type="project" value="UniProtKB-SubCell"/>
</dbReference>
<dbReference type="GO" id="GO:0046872">
    <property type="term" value="F:metal ion binding"/>
    <property type="evidence" value="ECO:0007669"/>
    <property type="project" value="UniProtKB-KW"/>
</dbReference>
<evidence type="ECO:0000256" key="12">
    <source>
        <dbReference type="ARBA" id="ARBA00022801"/>
    </source>
</evidence>
<evidence type="ECO:0000256" key="9">
    <source>
        <dbReference type="ARBA" id="ARBA00022722"/>
    </source>
</evidence>
<keyword evidence="16" id="KW-0805">Transcription regulation</keyword>
<evidence type="ECO:0000256" key="16">
    <source>
        <dbReference type="ARBA" id="ARBA00023015"/>
    </source>
</evidence>
<dbReference type="SUPFAM" id="SSF56219">
    <property type="entry name" value="DNase I-like"/>
    <property type="match status" value="1"/>
</dbReference>
<evidence type="ECO:0000256" key="23">
    <source>
        <dbReference type="SAM" id="MobiDB-lite"/>
    </source>
</evidence>
<dbReference type="Pfam" id="PF03372">
    <property type="entry name" value="Exo_endo_phos"/>
    <property type="match status" value="1"/>
</dbReference>
<dbReference type="Gene3D" id="3.80.10.10">
    <property type="entry name" value="Ribonuclease Inhibitor"/>
    <property type="match status" value="1"/>
</dbReference>
<evidence type="ECO:0000256" key="1">
    <source>
        <dbReference type="ARBA" id="ARBA00001663"/>
    </source>
</evidence>
<evidence type="ECO:0000313" key="26">
    <source>
        <dbReference type="Proteomes" id="UP000054279"/>
    </source>
</evidence>
<dbReference type="Pfam" id="PF00560">
    <property type="entry name" value="LRR_1"/>
    <property type="match status" value="1"/>
</dbReference>
<feature type="region of interest" description="Disordered" evidence="23">
    <location>
        <begin position="608"/>
        <end position="628"/>
    </location>
</feature>
<keyword evidence="12" id="KW-0378">Hydrolase</keyword>
<dbReference type="GO" id="GO:0003723">
    <property type="term" value="F:RNA binding"/>
    <property type="evidence" value="ECO:0007669"/>
    <property type="project" value="UniProtKB-KW"/>
</dbReference>
<name>A0A0C9VP38_SPHS4</name>
<evidence type="ECO:0000256" key="11">
    <source>
        <dbReference type="ARBA" id="ARBA00022737"/>
    </source>
</evidence>
<accession>A0A0C9VP38</accession>
<comment type="similarity">
    <text evidence="5">Belongs to the CCR4/nocturin family.</text>
</comment>
<evidence type="ECO:0000256" key="8">
    <source>
        <dbReference type="ARBA" id="ARBA00022614"/>
    </source>
</evidence>
<dbReference type="FunFam" id="3.60.10.10:FF:000037">
    <property type="entry name" value="Glucose-repressible alcohol dehydrogenase transcriptional effector"/>
    <property type="match status" value="1"/>
</dbReference>
<dbReference type="PROSITE" id="PS51450">
    <property type="entry name" value="LRR"/>
    <property type="match status" value="3"/>
</dbReference>
<evidence type="ECO:0000256" key="20">
    <source>
        <dbReference type="ARBA" id="ARBA00030493"/>
    </source>
</evidence>
<dbReference type="Proteomes" id="UP000054279">
    <property type="component" value="Unassembled WGS sequence"/>
</dbReference>
<dbReference type="CDD" id="cd09097">
    <property type="entry name" value="Deadenylase_CCR4"/>
    <property type="match status" value="1"/>
</dbReference>
<evidence type="ECO:0000256" key="22">
    <source>
        <dbReference type="ARBA" id="ARBA00033317"/>
    </source>
</evidence>
<dbReference type="InterPro" id="IPR001611">
    <property type="entry name" value="Leu-rich_rpt"/>
</dbReference>
<gene>
    <name evidence="25" type="ORF">M422DRAFT_60633</name>
</gene>
<feature type="compositionally biased region" description="Polar residues" evidence="23">
    <location>
        <begin position="33"/>
        <end position="48"/>
    </location>
</feature>
<dbReference type="EC" id="3.1.13.4" evidence="6"/>
<proteinExistence type="inferred from homology"/>
<dbReference type="InterPro" id="IPR003591">
    <property type="entry name" value="Leu-rich_rpt_typical-subtyp"/>
</dbReference>
<evidence type="ECO:0000256" key="14">
    <source>
        <dbReference type="ARBA" id="ARBA00022842"/>
    </source>
</evidence>
<keyword evidence="14" id="KW-0460">Magnesium</keyword>
<keyword evidence="8" id="KW-0433">Leucine-rich repeat</keyword>
<dbReference type="AlphaFoldDB" id="A0A0C9VP38"/>
<evidence type="ECO:0000256" key="4">
    <source>
        <dbReference type="ARBA" id="ARBA00004496"/>
    </source>
</evidence>
<dbReference type="GO" id="GO:0004535">
    <property type="term" value="F:poly(A)-specific ribonuclease activity"/>
    <property type="evidence" value="ECO:0007669"/>
    <property type="project" value="UniProtKB-EC"/>
</dbReference>
<feature type="domain" description="Endonuclease/exonuclease/phosphatase" evidence="24">
    <location>
        <begin position="268"/>
        <end position="596"/>
    </location>
</feature>
<evidence type="ECO:0000256" key="21">
    <source>
        <dbReference type="ARBA" id="ARBA00031469"/>
    </source>
</evidence>
<protein>
    <recommendedName>
        <fullName evidence="19">CCR4-Not complex 3'-5'-exoribonuclease subunit Ccr4</fullName>
        <ecNumber evidence="6">3.1.13.4</ecNumber>
    </recommendedName>
    <alternativeName>
        <fullName evidence="20">Carbon catabolite repressor protein 4</fullName>
    </alternativeName>
    <alternativeName>
        <fullName evidence="21">Cytoplasmic deadenylase</fullName>
    </alternativeName>
    <alternativeName>
        <fullName evidence="22">Glucose-repressible alcohol dehydrogenase transcriptional effector</fullName>
    </alternativeName>
</protein>
<dbReference type="InterPro" id="IPR032675">
    <property type="entry name" value="LRR_dom_sf"/>
</dbReference>
<dbReference type="Gene3D" id="3.60.10.10">
    <property type="entry name" value="Endonuclease/exonuclease/phosphatase"/>
    <property type="match status" value="1"/>
</dbReference>
<evidence type="ECO:0000256" key="3">
    <source>
        <dbReference type="ARBA" id="ARBA00004123"/>
    </source>
</evidence>
<keyword evidence="26" id="KW-1185">Reference proteome</keyword>
<dbReference type="Pfam" id="PF13855">
    <property type="entry name" value="LRR_8"/>
    <property type="match status" value="1"/>
</dbReference>
<dbReference type="InterPro" id="IPR036691">
    <property type="entry name" value="Endo/exonu/phosph_ase_sf"/>
</dbReference>
<evidence type="ECO:0000256" key="10">
    <source>
        <dbReference type="ARBA" id="ARBA00022723"/>
    </source>
</evidence>
<evidence type="ECO:0000256" key="17">
    <source>
        <dbReference type="ARBA" id="ARBA00023163"/>
    </source>
</evidence>
<keyword evidence="18" id="KW-0539">Nucleus</keyword>
<dbReference type="PANTHER" id="PTHR12121">
    <property type="entry name" value="CARBON CATABOLITE REPRESSOR PROTEIN 4"/>
    <property type="match status" value="1"/>
</dbReference>
<keyword evidence="11" id="KW-0677">Repeat</keyword>
<feature type="region of interest" description="Disordered" evidence="23">
    <location>
        <begin position="17"/>
        <end position="105"/>
    </location>
</feature>
<sequence>MGNPHWNSQLIKAELCRQSSSPHHRARASAMATRNSAKSAIPITNPNAKTALPESVPTNGNSISSNSPKSDGGKDDSDLPNGHPSSTAGPIALAPRPSVPKKTESTWTTLDMGGIRLKNIAPSLFGFTYLTTLYLNHNALTSIPPAISRLRNLILLDLSGNELSSVPPELGMLTSLKELFLFDNHITTLPHELGSLHQLQLIGIEGNPLDSSLRSIVQKDGTAALVAFLRDSCPVPSPPPERLWRSLQTEAERRAQEADSTIETFTLLSYNILCEGAATSRMYGYTPSWALAWGYRKELILTEILNYDTDFLCLQEVDAGQYEDYFLPRLSMQGYEGAYYPRSRARTMGDAERRRVDGCAIFYRASKYQLVEKQLVEFNQVPLQRTDFKKTDDMFNRLLTKDHIAVVASFENRVTGSRLIVANVHVHWDPEFRDVKLVQVALLMDELHKIADRFAKLPPRIPPHLQDEDPAKRPPTYSDGSKIPTIVSGDFNSIPDSGVYDFLANGTLASDHPDFMSRVYGHYTSEGLKHRLNLKSAYSSIGELSVTNYVPGFQGGIDYIWYTTPNLTVTSLLGEVDTEYLSKVVGFPNAHFPSDHVCIASEFRVKHPKEPQTRPAPVFPSSNGTKSR</sequence>
<reference evidence="25 26" key="1">
    <citation type="submission" date="2014-06" db="EMBL/GenBank/DDBJ databases">
        <title>Evolutionary Origins and Diversification of the Mycorrhizal Mutualists.</title>
        <authorList>
            <consortium name="DOE Joint Genome Institute"/>
            <consortium name="Mycorrhizal Genomics Consortium"/>
            <person name="Kohler A."/>
            <person name="Kuo A."/>
            <person name="Nagy L.G."/>
            <person name="Floudas D."/>
            <person name="Copeland A."/>
            <person name="Barry K.W."/>
            <person name="Cichocki N."/>
            <person name="Veneault-Fourrey C."/>
            <person name="LaButti K."/>
            <person name="Lindquist E.A."/>
            <person name="Lipzen A."/>
            <person name="Lundell T."/>
            <person name="Morin E."/>
            <person name="Murat C."/>
            <person name="Riley R."/>
            <person name="Ohm R."/>
            <person name="Sun H."/>
            <person name="Tunlid A."/>
            <person name="Henrissat B."/>
            <person name="Grigoriev I.V."/>
            <person name="Hibbett D.S."/>
            <person name="Martin F."/>
        </authorList>
    </citation>
    <scope>NUCLEOTIDE SEQUENCE [LARGE SCALE GENOMIC DNA]</scope>
    <source>
        <strain evidence="25 26">SS14</strain>
    </source>
</reference>
<dbReference type="HOGENOM" id="CLU_016428_4_0_1"/>
<keyword evidence="9" id="KW-0540">Nuclease</keyword>
<comment type="cofactor">
    <cofactor evidence="2">
        <name>Mg(2+)</name>
        <dbReference type="ChEBI" id="CHEBI:18420"/>
    </cofactor>
</comment>
<evidence type="ECO:0000256" key="18">
    <source>
        <dbReference type="ARBA" id="ARBA00023242"/>
    </source>
</evidence>
<evidence type="ECO:0000256" key="5">
    <source>
        <dbReference type="ARBA" id="ARBA00010774"/>
    </source>
</evidence>
<evidence type="ECO:0000256" key="2">
    <source>
        <dbReference type="ARBA" id="ARBA00001946"/>
    </source>
</evidence>
<evidence type="ECO:0000256" key="7">
    <source>
        <dbReference type="ARBA" id="ARBA00022490"/>
    </source>
</evidence>
<keyword evidence="13" id="KW-0269">Exonuclease</keyword>
<evidence type="ECO:0000256" key="13">
    <source>
        <dbReference type="ARBA" id="ARBA00022839"/>
    </source>
</evidence>
<dbReference type="InterPro" id="IPR050410">
    <property type="entry name" value="CCR4/nocturin_mRNA_transcr"/>
</dbReference>
<keyword evidence="17" id="KW-0804">Transcription</keyword>
<comment type="catalytic activity">
    <reaction evidence="1">
        <text>Exonucleolytic cleavage of poly(A) to 5'-AMP.</text>
        <dbReference type="EC" id="3.1.13.4"/>
    </reaction>
</comment>
<dbReference type="InterPro" id="IPR005135">
    <property type="entry name" value="Endo/exonuclease/phosphatase"/>
</dbReference>